<evidence type="ECO:0000313" key="1">
    <source>
        <dbReference type="EMBL" id="GAE94977.1"/>
    </source>
</evidence>
<dbReference type="AlphaFoldDB" id="W4VP50"/>
<name>W4VP50_9BACI</name>
<dbReference type="RefSeq" id="WP_035725649.1">
    <property type="nucleotide sequence ID" value="NZ_BAVS01000035.1"/>
</dbReference>
<keyword evidence="2" id="KW-1185">Reference proteome</keyword>
<dbReference type="EMBL" id="BAVS01000035">
    <property type="protein sequence ID" value="GAE94977.1"/>
    <property type="molecule type" value="Genomic_DNA"/>
</dbReference>
<reference evidence="1 2" key="1">
    <citation type="journal article" date="2014" name="Genome Announc.">
        <title>Draft Genome Sequence of the Boron-Tolerant and Moderately Halotolerant Bacterium Gracilibacillus boraciitolerans JCM 21714T.</title>
        <authorList>
            <person name="Ahmed I."/>
            <person name="Oshima K."/>
            <person name="Suda W."/>
            <person name="Kitamura K."/>
            <person name="Iida T."/>
            <person name="Ohmori Y."/>
            <person name="Fujiwara T."/>
            <person name="Hattori M."/>
            <person name="Ohkuma M."/>
        </authorList>
    </citation>
    <scope>NUCLEOTIDE SEQUENCE [LARGE SCALE GENOMIC DNA]</scope>
    <source>
        <strain evidence="1 2">JCM 21714</strain>
    </source>
</reference>
<dbReference type="OrthoDB" id="2435598at2"/>
<protein>
    <submittedName>
        <fullName evidence="1">Uncharacterized protein</fullName>
    </submittedName>
</protein>
<accession>W4VP50</accession>
<proteinExistence type="predicted"/>
<comment type="caution">
    <text evidence="1">The sequence shown here is derived from an EMBL/GenBank/DDBJ whole genome shotgun (WGS) entry which is preliminary data.</text>
</comment>
<sequence length="61" mass="7398">MKQKDITLARDFYQLALFFEKTTYGEQQISEEDFNQYQNNIEQWMKAIAQTYQSHTEIGER</sequence>
<dbReference type="Proteomes" id="UP000019102">
    <property type="component" value="Unassembled WGS sequence"/>
</dbReference>
<gene>
    <name evidence="1" type="ORF">JCM21714_4178</name>
</gene>
<evidence type="ECO:0000313" key="2">
    <source>
        <dbReference type="Proteomes" id="UP000019102"/>
    </source>
</evidence>
<dbReference type="STRING" id="1298598.JCM21714_4178"/>
<organism evidence="1 2">
    <name type="scientific">Gracilibacillus boraciitolerans JCM 21714</name>
    <dbReference type="NCBI Taxonomy" id="1298598"/>
    <lineage>
        <taxon>Bacteria</taxon>
        <taxon>Bacillati</taxon>
        <taxon>Bacillota</taxon>
        <taxon>Bacilli</taxon>
        <taxon>Bacillales</taxon>
        <taxon>Bacillaceae</taxon>
        <taxon>Gracilibacillus</taxon>
    </lineage>
</organism>